<feature type="chain" id="PRO_5046966428" evidence="1">
    <location>
        <begin position="25"/>
        <end position="134"/>
    </location>
</feature>
<proteinExistence type="predicted"/>
<organism evidence="2 3">
    <name type="scientific">Aliiglaciecola litoralis</name>
    <dbReference type="NCBI Taxonomy" id="582857"/>
    <lineage>
        <taxon>Bacteria</taxon>
        <taxon>Pseudomonadati</taxon>
        <taxon>Pseudomonadota</taxon>
        <taxon>Gammaproteobacteria</taxon>
        <taxon>Alteromonadales</taxon>
        <taxon>Alteromonadaceae</taxon>
        <taxon>Aliiglaciecola</taxon>
    </lineage>
</organism>
<dbReference type="RefSeq" id="WP_343860719.1">
    <property type="nucleotide sequence ID" value="NZ_BAAAFD010000008.1"/>
</dbReference>
<evidence type="ECO:0000313" key="2">
    <source>
        <dbReference type="EMBL" id="GAA0858096.1"/>
    </source>
</evidence>
<sequence>MYKFMKQGTLMLATLILATSYVNAAAIYNFDITYDGTSASIDAGSDPIAGTTLVAGDSYVLDIHAAGNDYWNVTNTFNTGIYASFLIFDSGNRVSDVTTNFFLDNVLVDQDIDMSLNQGSVHIGAQGHIFTAGL</sequence>
<feature type="signal peptide" evidence="1">
    <location>
        <begin position="1"/>
        <end position="24"/>
    </location>
</feature>
<evidence type="ECO:0000313" key="3">
    <source>
        <dbReference type="Proteomes" id="UP001500359"/>
    </source>
</evidence>
<keyword evidence="3" id="KW-1185">Reference proteome</keyword>
<keyword evidence="1" id="KW-0732">Signal</keyword>
<dbReference type="Proteomes" id="UP001500359">
    <property type="component" value="Unassembled WGS sequence"/>
</dbReference>
<protein>
    <submittedName>
        <fullName evidence="2">Uncharacterized protein</fullName>
    </submittedName>
</protein>
<accession>A0ABP3WXB0</accession>
<gene>
    <name evidence="2" type="ORF">GCM10009114_26390</name>
</gene>
<dbReference type="EMBL" id="BAAAFD010000008">
    <property type="protein sequence ID" value="GAA0858096.1"/>
    <property type="molecule type" value="Genomic_DNA"/>
</dbReference>
<evidence type="ECO:0000256" key="1">
    <source>
        <dbReference type="SAM" id="SignalP"/>
    </source>
</evidence>
<reference evidence="3" key="1">
    <citation type="journal article" date="2019" name="Int. J. Syst. Evol. Microbiol.">
        <title>The Global Catalogue of Microorganisms (GCM) 10K type strain sequencing project: providing services to taxonomists for standard genome sequencing and annotation.</title>
        <authorList>
            <consortium name="The Broad Institute Genomics Platform"/>
            <consortium name="The Broad Institute Genome Sequencing Center for Infectious Disease"/>
            <person name="Wu L."/>
            <person name="Ma J."/>
        </authorList>
    </citation>
    <scope>NUCLEOTIDE SEQUENCE [LARGE SCALE GENOMIC DNA]</scope>
    <source>
        <strain evidence="3">JCM 15896</strain>
    </source>
</reference>
<name>A0ABP3WXB0_9ALTE</name>
<comment type="caution">
    <text evidence="2">The sequence shown here is derived from an EMBL/GenBank/DDBJ whole genome shotgun (WGS) entry which is preliminary data.</text>
</comment>